<protein>
    <recommendedName>
        <fullName evidence="3">PQQ-binding-like beta-propeller repeat protein</fullName>
    </recommendedName>
</protein>
<keyword evidence="2" id="KW-1185">Reference proteome</keyword>
<evidence type="ECO:0000313" key="2">
    <source>
        <dbReference type="Proteomes" id="UP000433406"/>
    </source>
</evidence>
<dbReference type="PROSITE" id="PS51257">
    <property type="entry name" value="PROKAR_LIPOPROTEIN"/>
    <property type="match status" value="1"/>
</dbReference>
<comment type="caution">
    <text evidence="1">The sequence shown here is derived from an EMBL/GenBank/DDBJ whole genome shotgun (WGS) entry which is preliminary data.</text>
</comment>
<evidence type="ECO:0008006" key="3">
    <source>
        <dbReference type="Google" id="ProtNLM"/>
    </source>
</evidence>
<dbReference type="EMBL" id="WLCI01000018">
    <property type="protein sequence ID" value="MTB96795.1"/>
    <property type="molecule type" value="Genomic_DNA"/>
</dbReference>
<accession>A0A6I3JFF0</accession>
<dbReference type="AlphaFoldDB" id="A0A6I3JFF0"/>
<reference evidence="1 2" key="1">
    <citation type="submission" date="2019-10" db="EMBL/GenBank/DDBJ databases">
        <title>Nocardioides novel species isolated from the excrement of Marmot.</title>
        <authorList>
            <person name="Zhang G."/>
        </authorList>
    </citation>
    <scope>NUCLEOTIDE SEQUENCE [LARGE SCALE GENOMIC DNA]</scope>
    <source>
        <strain evidence="2">zg-579</strain>
    </source>
</reference>
<proteinExistence type="predicted"/>
<organism evidence="1 2">
    <name type="scientific">Nocardioides marmotae</name>
    <dbReference type="NCBI Taxonomy" id="2663857"/>
    <lineage>
        <taxon>Bacteria</taxon>
        <taxon>Bacillati</taxon>
        <taxon>Actinomycetota</taxon>
        <taxon>Actinomycetes</taxon>
        <taxon>Propionibacteriales</taxon>
        <taxon>Nocardioidaceae</taxon>
        <taxon>Nocardioides</taxon>
    </lineage>
</organism>
<name>A0A6I3JFF0_9ACTN</name>
<evidence type="ECO:0000313" key="1">
    <source>
        <dbReference type="EMBL" id="MTB96795.1"/>
    </source>
</evidence>
<gene>
    <name evidence="1" type="ORF">GGQ22_17095</name>
</gene>
<dbReference type="Proteomes" id="UP000433406">
    <property type="component" value="Unassembled WGS sequence"/>
</dbReference>
<sequence>MRPSARRYAAVAGLAACLLLAGCSDSSDGTEPSDLTTAPAPLAWEPVAGGVDDTVTTNGRWTLTVGADGDGATLSGPDGTTGTGVSARERVSDGLLDDDWAVVVVADRQETRPARAEVTELATGETWTIDGRSEVPTTSGGTWAMGAGRLAHATVSDDGGYCLAEVDLATRSSSLGWCAPDRHGFNGARVTASGTALMTFDDGRPSCRTVGTADGSDLLPFEDVTDCRGWDALVLDDGSQVWSVVPRENQVETARFAARAPGGEVVDLGTGTSGTLVACGGAAWFARDPLRDGDPATLVRWTPEEGASTAYETDGGPAFLAAPRCGGSRITVTALTEGGDEQVSAPVG</sequence>
<dbReference type="RefSeq" id="WP_154616597.1">
    <property type="nucleotide sequence ID" value="NZ_CP053660.1"/>
</dbReference>